<comment type="caution">
    <text evidence="1">The sequence shown here is derived from an EMBL/GenBank/DDBJ whole genome shotgun (WGS) entry which is preliminary data.</text>
</comment>
<dbReference type="PANTHER" id="PTHR31263:SF44">
    <property type="entry name" value="OS04G0481200 PROTEIN"/>
    <property type="match status" value="1"/>
</dbReference>
<dbReference type="InterPro" id="IPR017853">
    <property type="entry name" value="GH"/>
</dbReference>
<evidence type="ECO:0000313" key="1">
    <source>
        <dbReference type="EMBL" id="KAK4780008.1"/>
    </source>
</evidence>
<accession>A0AAN7LBX1</accession>
<dbReference type="AlphaFoldDB" id="A0AAN7LBX1"/>
<dbReference type="CDD" id="cd00636">
    <property type="entry name" value="TroA-like"/>
    <property type="match status" value="1"/>
</dbReference>
<reference evidence="1 2" key="1">
    <citation type="journal article" date="2023" name="Hortic Res">
        <title>Pangenome of water caltrop reveals structural variations and asymmetric subgenome divergence after allopolyploidization.</title>
        <authorList>
            <person name="Zhang X."/>
            <person name="Chen Y."/>
            <person name="Wang L."/>
            <person name="Yuan Y."/>
            <person name="Fang M."/>
            <person name="Shi L."/>
            <person name="Lu R."/>
            <person name="Comes H.P."/>
            <person name="Ma Y."/>
            <person name="Chen Y."/>
            <person name="Huang G."/>
            <person name="Zhou Y."/>
            <person name="Zheng Z."/>
            <person name="Qiu Y."/>
        </authorList>
    </citation>
    <scope>NUCLEOTIDE SEQUENCE [LARGE SCALE GENOMIC DNA]</scope>
    <source>
        <tissue evidence="1">Roots</tissue>
    </source>
</reference>
<gene>
    <name evidence="1" type="ORF">SAY87_016114</name>
</gene>
<keyword evidence="2" id="KW-1185">Reference proteome</keyword>
<protein>
    <submittedName>
        <fullName evidence="1">Uncharacterized protein</fullName>
    </submittedName>
</protein>
<dbReference type="Gene3D" id="3.20.20.80">
    <property type="entry name" value="Glycosidases"/>
    <property type="match status" value="1"/>
</dbReference>
<evidence type="ECO:0000313" key="2">
    <source>
        <dbReference type="Proteomes" id="UP001345219"/>
    </source>
</evidence>
<dbReference type="PANTHER" id="PTHR31263">
    <property type="entry name" value="CELLULASE FAMILY PROTEIN (AFU_ORTHOLOGUE AFUA_5G14560)"/>
    <property type="match status" value="1"/>
</dbReference>
<organism evidence="1 2">
    <name type="scientific">Trapa incisa</name>
    <dbReference type="NCBI Taxonomy" id="236973"/>
    <lineage>
        <taxon>Eukaryota</taxon>
        <taxon>Viridiplantae</taxon>
        <taxon>Streptophyta</taxon>
        <taxon>Embryophyta</taxon>
        <taxon>Tracheophyta</taxon>
        <taxon>Spermatophyta</taxon>
        <taxon>Magnoliopsida</taxon>
        <taxon>eudicotyledons</taxon>
        <taxon>Gunneridae</taxon>
        <taxon>Pentapetalae</taxon>
        <taxon>rosids</taxon>
        <taxon>malvids</taxon>
        <taxon>Myrtales</taxon>
        <taxon>Lythraceae</taxon>
        <taxon>Trapa</taxon>
    </lineage>
</organism>
<proteinExistence type="predicted"/>
<name>A0AAN7LBX1_9MYRT</name>
<dbReference type="Proteomes" id="UP001345219">
    <property type="component" value="Chromosome 13"/>
</dbReference>
<sequence>MKSLEPGADEILEAARQADVAIVGTRVPEGEDPVKGAAKEEGRYMQEGAEAVHAANPDLLVIVSGLHHDRNFDFLIDQPLNLTFSRNLVFELHWYASSTGGRRVWSNHNANEVCRSMADEIMGRA</sequence>
<dbReference type="SUPFAM" id="SSF51445">
    <property type="entry name" value="(Trans)glycosidases"/>
    <property type="match status" value="1"/>
</dbReference>
<dbReference type="EMBL" id="JAXIOK010000001">
    <property type="protein sequence ID" value="KAK4780008.1"/>
    <property type="molecule type" value="Genomic_DNA"/>
</dbReference>